<protein>
    <submittedName>
        <fullName evidence="1">Uncharacterized protein</fullName>
    </submittedName>
</protein>
<dbReference type="KEGG" id="sus:Acid_4115"/>
<reference evidence="1" key="1">
    <citation type="submission" date="2006-10" db="EMBL/GenBank/DDBJ databases">
        <title>Complete sequence of Solibacter usitatus Ellin6076.</title>
        <authorList>
            <consortium name="US DOE Joint Genome Institute"/>
            <person name="Copeland A."/>
            <person name="Lucas S."/>
            <person name="Lapidus A."/>
            <person name="Barry K."/>
            <person name="Detter J.C."/>
            <person name="Glavina del Rio T."/>
            <person name="Hammon N."/>
            <person name="Israni S."/>
            <person name="Dalin E."/>
            <person name="Tice H."/>
            <person name="Pitluck S."/>
            <person name="Thompson L.S."/>
            <person name="Brettin T."/>
            <person name="Bruce D."/>
            <person name="Han C."/>
            <person name="Tapia R."/>
            <person name="Gilna P."/>
            <person name="Schmutz J."/>
            <person name="Larimer F."/>
            <person name="Land M."/>
            <person name="Hauser L."/>
            <person name="Kyrpides N."/>
            <person name="Mikhailova N."/>
            <person name="Janssen P.H."/>
            <person name="Kuske C.R."/>
            <person name="Richardson P."/>
        </authorList>
    </citation>
    <scope>NUCLEOTIDE SEQUENCE</scope>
    <source>
        <strain evidence="1">Ellin6076</strain>
    </source>
</reference>
<dbReference type="AlphaFoldDB" id="Q01Z36"/>
<gene>
    <name evidence="1" type="ordered locus">Acid_4115</name>
</gene>
<sequence>MASYISSNANRFYAALESAYGKVDPITAANRIPAVKLGIQQKVDAGTRRDKTGSRTFAGLPAGIRRRTDFQLQTYLTSWDKSAGAPAYGPLFEAALGGAPQRFTGGTVSASTAEGRLAFGAPHGLSAGQAVSSDGEIRFVTAIVDAQTVQLNAPFLSIPAAGATIGTTVTYAPATELKSVGIFDYWSPATTVHRLLHGAGVDQMEILINGDYHEFHFSGVAKDVLDSSSFEVGAGELSSFPAEPALDTFDYSVVPGHMGQAWLGASPTQFSTITSATIMLKNALETRNREFGESTSMGISPGQRAVTAAFELYGMDDNATKELYQAARQQSPISVMFQLGEVAGRVMGVYLKSVLPEVPEFDDGQNRLQWKFRASRAQGTLDDEITVAFA</sequence>
<name>Q01Z36_SOLUE</name>
<dbReference type="OrthoDB" id="127924at2"/>
<dbReference type="InParanoid" id="Q01Z36"/>
<proteinExistence type="predicted"/>
<dbReference type="eggNOG" id="ENOG5033PCY">
    <property type="taxonomic scope" value="Bacteria"/>
</dbReference>
<evidence type="ECO:0000313" key="1">
    <source>
        <dbReference type="EMBL" id="ABJ85079.1"/>
    </source>
</evidence>
<dbReference type="EMBL" id="CP000473">
    <property type="protein sequence ID" value="ABJ85079.1"/>
    <property type="molecule type" value="Genomic_DNA"/>
</dbReference>
<organism evidence="1">
    <name type="scientific">Solibacter usitatus (strain Ellin6076)</name>
    <dbReference type="NCBI Taxonomy" id="234267"/>
    <lineage>
        <taxon>Bacteria</taxon>
        <taxon>Pseudomonadati</taxon>
        <taxon>Acidobacteriota</taxon>
        <taxon>Terriglobia</taxon>
        <taxon>Bryobacterales</taxon>
        <taxon>Solibacteraceae</taxon>
        <taxon>Candidatus Solibacter</taxon>
    </lineage>
</organism>
<accession>Q01Z36</accession>
<dbReference type="STRING" id="234267.Acid_4115"/>
<dbReference type="HOGENOM" id="CLU_707686_0_0_0"/>